<reference evidence="1 2" key="1">
    <citation type="submission" date="2020-05" db="EMBL/GenBank/DDBJ databases">
        <title>Identification and distribution of gene clusters putatively required for synthesis of sphingolipid metabolism inhibitors in phylogenetically diverse species of the filamentous fungus Fusarium.</title>
        <authorList>
            <person name="Kim H.-S."/>
            <person name="Busman M."/>
            <person name="Brown D.W."/>
            <person name="Divon H."/>
            <person name="Uhlig S."/>
            <person name="Proctor R.H."/>
        </authorList>
    </citation>
    <scope>NUCLEOTIDE SEQUENCE [LARGE SCALE GENOMIC DNA]</scope>
    <source>
        <strain evidence="1 2">NRRL 25311</strain>
    </source>
</reference>
<accession>A0A8H5T760</accession>
<comment type="caution">
    <text evidence="1">The sequence shown here is derived from an EMBL/GenBank/DDBJ whole genome shotgun (WGS) entry which is preliminary data.</text>
</comment>
<dbReference type="AlphaFoldDB" id="A0A8H5T760"/>
<sequence length="125" mass="13989">MLQILDPRTARDYRQGFEGVRCLPRIAKAIKELVEFDEIPTEFKVNDTFRSKYADLARLLKEDLVEANLRDVRLVTGGGGVGASKELLLTLTKMCGTSQARCVDFDHCPGIFNLLGSLSDTQRQI</sequence>
<evidence type="ECO:0000313" key="1">
    <source>
        <dbReference type="EMBL" id="KAF5664377.1"/>
    </source>
</evidence>
<dbReference type="Proteomes" id="UP000562682">
    <property type="component" value="Unassembled WGS sequence"/>
</dbReference>
<organism evidence="1 2">
    <name type="scientific">Fusarium denticulatum</name>
    <dbReference type="NCBI Taxonomy" id="48507"/>
    <lineage>
        <taxon>Eukaryota</taxon>
        <taxon>Fungi</taxon>
        <taxon>Dikarya</taxon>
        <taxon>Ascomycota</taxon>
        <taxon>Pezizomycotina</taxon>
        <taxon>Sordariomycetes</taxon>
        <taxon>Hypocreomycetidae</taxon>
        <taxon>Hypocreales</taxon>
        <taxon>Nectriaceae</taxon>
        <taxon>Fusarium</taxon>
        <taxon>Fusarium fujikuroi species complex</taxon>
    </lineage>
</organism>
<proteinExistence type="predicted"/>
<evidence type="ECO:0000313" key="2">
    <source>
        <dbReference type="Proteomes" id="UP000562682"/>
    </source>
</evidence>
<protein>
    <submittedName>
        <fullName evidence="1">Uncharacterized protein</fullName>
    </submittedName>
</protein>
<dbReference type="EMBL" id="JAAOAK010000467">
    <property type="protein sequence ID" value="KAF5664377.1"/>
    <property type="molecule type" value="Genomic_DNA"/>
</dbReference>
<keyword evidence="2" id="KW-1185">Reference proteome</keyword>
<name>A0A8H5T760_9HYPO</name>
<gene>
    <name evidence="1" type="ORF">FDENT_12901</name>
</gene>